<feature type="transmembrane region" description="Helical" evidence="6">
    <location>
        <begin position="344"/>
        <end position="366"/>
    </location>
</feature>
<protein>
    <submittedName>
        <fullName evidence="8">MFS general substrate transporter</fullName>
    </submittedName>
</protein>
<keyword evidence="4 6" id="KW-1133">Transmembrane helix</keyword>
<evidence type="ECO:0000256" key="3">
    <source>
        <dbReference type="ARBA" id="ARBA00022692"/>
    </source>
</evidence>
<dbReference type="InterPro" id="IPR020846">
    <property type="entry name" value="MFS_dom"/>
</dbReference>
<evidence type="ECO:0000259" key="7">
    <source>
        <dbReference type="PROSITE" id="PS50850"/>
    </source>
</evidence>
<feature type="transmembrane region" description="Helical" evidence="6">
    <location>
        <begin position="456"/>
        <end position="477"/>
    </location>
</feature>
<gene>
    <name evidence="8" type="ORF">K491DRAFT_694559</name>
</gene>
<feature type="transmembrane region" description="Helical" evidence="6">
    <location>
        <begin position="144"/>
        <end position="166"/>
    </location>
</feature>
<keyword evidence="2" id="KW-0813">Transport</keyword>
<dbReference type="PROSITE" id="PS50850">
    <property type="entry name" value="MFS"/>
    <property type="match status" value="1"/>
</dbReference>
<evidence type="ECO:0000256" key="4">
    <source>
        <dbReference type="ARBA" id="ARBA00022989"/>
    </source>
</evidence>
<evidence type="ECO:0000256" key="6">
    <source>
        <dbReference type="SAM" id="Phobius"/>
    </source>
</evidence>
<feature type="transmembrane region" description="Helical" evidence="6">
    <location>
        <begin position="120"/>
        <end position="138"/>
    </location>
</feature>
<dbReference type="Gene3D" id="1.20.1250.20">
    <property type="entry name" value="MFS general substrate transporter like domains"/>
    <property type="match status" value="1"/>
</dbReference>
<dbReference type="InterPro" id="IPR011701">
    <property type="entry name" value="MFS"/>
</dbReference>
<name>A0A6A6T0Q5_9PLEO</name>
<comment type="subcellular location">
    <subcellularLocation>
        <location evidence="1">Membrane</location>
        <topology evidence="1">Multi-pass membrane protein</topology>
    </subcellularLocation>
</comment>
<evidence type="ECO:0000256" key="2">
    <source>
        <dbReference type="ARBA" id="ARBA00022448"/>
    </source>
</evidence>
<proteinExistence type="predicted"/>
<dbReference type="GO" id="GO:0022857">
    <property type="term" value="F:transmembrane transporter activity"/>
    <property type="evidence" value="ECO:0007669"/>
    <property type="project" value="InterPro"/>
</dbReference>
<evidence type="ECO:0000256" key="5">
    <source>
        <dbReference type="ARBA" id="ARBA00023136"/>
    </source>
</evidence>
<feature type="transmembrane region" description="Helical" evidence="6">
    <location>
        <begin position="378"/>
        <end position="411"/>
    </location>
</feature>
<dbReference type="Proteomes" id="UP000799324">
    <property type="component" value="Unassembled WGS sequence"/>
</dbReference>
<evidence type="ECO:0000313" key="9">
    <source>
        <dbReference type="Proteomes" id="UP000799324"/>
    </source>
</evidence>
<keyword evidence="5 6" id="KW-0472">Membrane</keyword>
<dbReference type="PANTHER" id="PTHR23504">
    <property type="entry name" value="MAJOR FACILITATOR SUPERFAMILY DOMAIN-CONTAINING PROTEIN 10"/>
    <property type="match status" value="1"/>
</dbReference>
<feature type="transmembrane region" description="Helical" evidence="6">
    <location>
        <begin position="178"/>
        <end position="198"/>
    </location>
</feature>
<dbReference type="Pfam" id="PF07690">
    <property type="entry name" value="MFS_1"/>
    <property type="match status" value="1"/>
</dbReference>
<keyword evidence="9" id="KW-1185">Reference proteome</keyword>
<feature type="transmembrane region" description="Helical" evidence="6">
    <location>
        <begin position="523"/>
        <end position="543"/>
    </location>
</feature>
<accession>A0A6A6T0Q5</accession>
<dbReference type="AlphaFoldDB" id="A0A6A6T0Q5"/>
<dbReference type="InterPro" id="IPR036259">
    <property type="entry name" value="MFS_trans_sf"/>
</dbReference>
<feature type="transmembrane region" description="Helical" evidence="6">
    <location>
        <begin position="423"/>
        <end position="444"/>
    </location>
</feature>
<evidence type="ECO:0000313" key="8">
    <source>
        <dbReference type="EMBL" id="KAF2653619.1"/>
    </source>
</evidence>
<feature type="transmembrane region" description="Helical" evidence="6">
    <location>
        <begin position="497"/>
        <end position="517"/>
    </location>
</feature>
<sequence>MIRRSHGDESERLLEDTIQEKPATVTTRVLEEKVTWRSLPHKKQLLLLALCRLSTPLSNACLLPYLYFLVKSILADPEHPSAPQKISRMTGMLVAAYPLGQMTTSMLWGRVSDTYGRKPTILLGLTISVIANLSFGFSRSIGMLMFWRVLAGMANGVLGVMRTMTAEIVKERKYQTRAFLALPLIFNSGRVAALAIGGCLADPVHNLPVFFGAAGVFNFSHNPGGVSWTIEYPYALPALFNGTVLGICLVLATLWLRESLPAKESDWDLGLAIGRTITGFVRRQILGKREASYTAIQIEEGEAIMADVPIIQDTPSGSSTPTTYEQKPLRPSFRKIWTKRLAKTLIAFGLLPLHNSTFLHVFPVFLAMPSVKNEHPTAIYFIGGLGLASPTIGLYLAAFGICGILLQLFIYPRIQKRIGTLGIYRLAHCIFPFAYLFAPCLSLLSQNATGKWPAMAAVLFAQIMARTMAIPSTVILLTEAAPQRSVLGTVHGAGNTLSAMASATGPVIGGLLLAWGIEHGSVGFVWWAWLCVVALAAFVWSFFVDNYNIEDHAEEIPR</sequence>
<dbReference type="GO" id="GO:0016020">
    <property type="term" value="C:membrane"/>
    <property type="evidence" value="ECO:0007669"/>
    <property type="project" value="UniProtKB-SubCell"/>
</dbReference>
<reference evidence="8" key="1">
    <citation type="journal article" date="2020" name="Stud. Mycol.">
        <title>101 Dothideomycetes genomes: a test case for predicting lifestyles and emergence of pathogens.</title>
        <authorList>
            <person name="Haridas S."/>
            <person name="Albert R."/>
            <person name="Binder M."/>
            <person name="Bloem J."/>
            <person name="Labutti K."/>
            <person name="Salamov A."/>
            <person name="Andreopoulos B."/>
            <person name="Baker S."/>
            <person name="Barry K."/>
            <person name="Bills G."/>
            <person name="Bluhm B."/>
            <person name="Cannon C."/>
            <person name="Castanera R."/>
            <person name="Culley D."/>
            <person name="Daum C."/>
            <person name="Ezra D."/>
            <person name="Gonzalez J."/>
            <person name="Henrissat B."/>
            <person name="Kuo A."/>
            <person name="Liang C."/>
            <person name="Lipzen A."/>
            <person name="Lutzoni F."/>
            <person name="Magnuson J."/>
            <person name="Mondo S."/>
            <person name="Nolan M."/>
            <person name="Ohm R."/>
            <person name="Pangilinan J."/>
            <person name="Park H.-J."/>
            <person name="Ramirez L."/>
            <person name="Alfaro M."/>
            <person name="Sun H."/>
            <person name="Tritt A."/>
            <person name="Yoshinaga Y."/>
            <person name="Zwiers L.-H."/>
            <person name="Turgeon B."/>
            <person name="Goodwin S."/>
            <person name="Spatafora J."/>
            <person name="Crous P."/>
            <person name="Grigoriev I."/>
        </authorList>
    </citation>
    <scope>NUCLEOTIDE SEQUENCE</scope>
    <source>
        <strain evidence="8">CBS 122681</strain>
    </source>
</reference>
<dbReference type="EMBL" id="MU004378">
    <property type="protein sequence ID" value="KAF2653619.1"/>
    <property type="molecule type" value="Genomic_DNA"/>
</dbReference>
<dbReference type="SUPFAM" id="SSF103473">
    <property type="entry name" value="MFS general substrate transporter"/>
    <property type="match status" value="1"/>
</dbReference>
<feature type="domain" description="Major facilitator superfamily (MFS) profile" evidence="7">
    <location>
        <begin position="44"/>
        <end position="548"/>
    </location>
</feature>
<feature type="transmembrane region" description="Helical" evidence="6">
    <location>
        <begin position="234"/>
        <end position="256"/>
    </location>
</feature>
<keyword evidence="3 6" id="KW-0812">Transmembrane</keyword>
<dbReference type="PANTHER" id="PTHR23504:SF6">
    <property type="entry name" value="MULTIDRUG TRANSPORTER, PUTATIVE (AFU_ORTHOLOGUE AFUA_4G08740)-RELATED"/>
    <property type="match status" value="1"/>
</dbReference>
<organism evidence="8 9">
    <name type="scientific">Lophiostoma macrostomum CBS 122681</name>
    <dbReference type="NCBI Taxonomy" id="1314788"/>
    <lineage>
        <taxon>Eukaryota</taxon>
        <taxon>Fungi</taxon>
        <taxon>Dikarya</taxon>
        <taxon>Ascomycota</taxon>
        <taxon>Pezizomycotina</taxon>
        <taxon>Dothideomycetes</taxon>
        <taxon>Pleosporomycetidae</taxon>
        <taxon>Pleosporales</taxon>
        <taxon>Lophiostomataceae</taxon>
        <taxon>Lophiostoma</taxon>
    </lineage>
</organism>
<evidence type="ECO:0000256" key="1">
    <source>
        <dbReference type="ARBA" id="ARBA00004141"/>
    </source>
</evidence>
<dbReference type="OrthoDB" id="10262656at2759"/>